<evidence type="ECO:0000313" key="3">
    <source>
        <dbReference type="Proteomes" id="UP001501196"/>
    </source>
</evidence>
<reference evidence="3" key="1">
    <citation type="journal article" date="2019" name="Int. J. Syst. Evol. Microbiol.">
        <title>The Global Catalogue of Microorganisms (GCM) 10K type strain sequencing project: providing services to taxonomists for standard genome sequencing and annotation.</title>
        <authorList>
            <consortium name="The Broad Institute Genomics Platform"/>
            <consortium name="The Broad Institute Genome Sequencing Center for Infectious Disease"/>
            <person name="Wu L."/>
            <person name="Ma J."/>
        </authorList>
    </citation>
    <scope>NUCLEOTIDE SEQUENCE [LARGE SCALE GENOMIC DNA]</scope>
    <source>
        <strain evidence="3">JCM 15672</strain>
    </source>
</reference>
<comment type="caution">
    <text evidence="2">The sequence shown here is derived from an EMBL/GenBank/DDBJ whole genome shotgun (WGS) entry which is preliminary data.</text>
</comment>
<keyword evidence="1" id="KW-0472">Membrane</keyword>
<sequence length="176" mass="18297">MSNADAPPAATRTDAGPVRPRAVTVAFWLWWPQLVFQAQVVANLALGTVLAAFIGGPAWDILIYAVPIGIPLAVVTVLEARQLFRLRGGSRRARVILAVLAAVAVVCMIGYDLSLVQVYSPGSGTIASQQGGLASLAPVIARDAVVVAATVTATVLTFTPSATAFFARDRGADGRD</sequence>
<dbReference type="EMBL" id="BAAAPW010000005">
    <property type="protein sequence ID" value="GAA2043039.1"/>
    <property type="molecule type" value="Genomic_DNA"/>
</dbReference>
<dbReference type="Proteomes" id="UP001501196">
    <property type="component" value="Unassembled WGS sequence"/>
</dbReference>
<name>A0ABP5GEU8_9MICO</name>
<feature type="transmembrane region" description="Helical" evidence="1">
    <location>
        <begin position="144"/>
        <end position="167"/>
    </location>
</feature>
<keyword evidence="1" id="KW-0812">Transmembrane</keyword>
<feature type="transmembrane region" description="Helical" evidence="1">
    <location>
        <begin position="61"/>
        <end position="80"/>
    </location>
</feature>
<gene>
    <name evidence="2" type="ORF">GCM10009819_32000</name>
</gene>
<feature type="transmembrane region" description="Helical" evidence="1">
    <location>
        <begin position="34"/>
        <end position="55"/>
    </location>
</feature>
<feature type="transmembrane region" description="Helical" evidence="1">
    <location>
        <begin position="92"/>
        <end position="111"/>
    </location>
</feature>
<accession>A0ABP5GEU8</accession>
<evidence type="ECO:0000256" key="1">
    <source>
        <dbReference type="SAM" id="Phobius"/>
    </source>
</evidence>
<keyword evidence="1" id="KW-1133">Transmembrane helix</keyword>
<keyword evidence="3" id="KW-1185">Reference proteome</keyword>
<proteinExistence type="predicted"/>
<evidence type="ECO:0000313" key="2">
    <source>
        <dbReference type="EMBL" id="GAA2043039.1"/>
    </source>
</evidence>
<protein>
    <submittedName>
        <fullName evidence="2">Uncharacterized protein</fullName>
    </submittedName>
</protein>
<organism evidence="2 3">
    <name type="scientific">Agromyces tropicus</name>
    <dbReference type="NCBI Taxonomy" id="555371"/>
    <lineage>
        <taxon>Bacteria</taxon>
        <taxon>Bacillati</taxon>
        <taxon>Actinomycetota</taxon>
        <taxon>Actinomycetes</taxon>
        <taxon>Micrococcales</taxon>
        <taxon>Microbacteriaceae</taxon>
        <taxon>Agromyces</taxon>
    </lineage>
</organism>
<dbReference type="RefSeq" id="WP_344376800.1">
    <property type="nucleotide sequence ID" value="NZ_BAAAPW010000005.1"/>
</dbReference>